<evidence type="ECO:0000313" key="2">
    <source>
        <dbReference type="Proteomes" id="UP001229421"/>
    </source>
</evidence>
<sequence>MRLQNFNREKLLRQNFDIKTPSFLSLIHISVPIFSSSLVPHSALPPPPYLRPTELGLHHRSTPCSSGHRHTVHSLSRCFPSGFKRTDCSDYRHNAALLYT</sequence>
<organism evidence="1 2">
    <name type="scientific">Tagetes erecta</name>
    <name type="common">African marigold</name>
    <dbReference type="NCBI Taxonomy" id="13708"/>
    <lineage>
        <taxon>Eukaryota</taxon>
        <taxon>Viridiplantae</taxon>
        <taxon>Streptophyta</taxon>
        <taxon>Embryophyta</taxon>
        <taxon>Tracheophyta</taxon>
        <taxon>Spermatophyta</taxon>
        <taxon>Magnoliopsida</taxon>
        <taxon>eudicotyledons</taxon>
        <taxon>Gunneridae</taxon>
        <taxon>Pentapetalae</taxon>
        <taxon>asterids</taxon>
        <taxon>campanulids</taxon>
        <taxon>Asterales</taxon>
        <taxon>Asteraceae</taxon>
        <taxon>Asteroideae</taxon>
        <taxon>Heliantheae alliance</taxon>
        <taxon>Tageteae</taxon>
        <taxon>Tagetes</taxon>
    </lineage>
</organism>
<dbReference type="Proteomes" id="UP001229421">
    <property type="component" value="Unassembled WGS sequence"/>
</dbReference>
<dbReference type="EMBL" id="JAUHHV010000006">
    <property type="protein sequence ID" value="KAK1420221.1"/>
    <property type="molecule type" value="Genomic_DNA"/>
</dbReference>
<proteinExistence type="predicted"/>
<gene>
    <name evidence="1" type="ORF">QVD17_21640</name>
</gene>
<comment type="caution">
    <text evidence="1">The sequence shown here is derived from an EMBL/GenBank/DDBJ whole genome shotgun (WGS) entry which is preliminary data.</text>
</comment>
<dbReference type="AlphaFoldDB" id="A0AAD8KFQ4"/>
<name>A0AAD8KFQ4_TARER</name>
<protein>
    <submittedName>
        <fullName evidence="1">Uncharacterized protein</fullName>
    </submittedName>
</protein>
<reference evidence="1" key="1">
    <citation type="journal article" date="2023" name="bioRxiv">
        <title>Improved chromosome-level genome assembly for marigold (Tagetes erecta).</title>
        <authorList>
            <person name="Jiang F."/>
            <person name="Yuan L."/>
            <person name="Wang S."/>
            <person name="Wang H."/>
            <person name="Xu D."/>
            <person name="Wang A."/>
            <person name="Fan W."/>
        </authorList>
    </citation>
    <scope>NUCLEOTIDE SEQUENCE</scope>
    <source>
        <strain evidence="1">WSJ</strain>
        <tissue evidence="1">Leaf</tissue>
    </source>
</reference>
<evidence type="ECO:0000313" key="1">
    <source>
        <dbReference type="EMBL" id="KAK1420221.1"/>
    </source>
</evidence>
<accession>A0AAD8KFQ4</accession>
<keyword evidence="2" id="KW-1185">Reference proteome</keyword>